<feature type="compositionally biased region" description="Basic residues" evidence="1">
    <location>
        <begin position="1"/>
        <end position="13"/>
    </location>
</feature>
<proteinExistence type="predicted"/>
<sequence length="177" mass="18827">MTPAVCRHRHKAPAPRFSTPGPSEAHPQIRTVEAAGIVLGQRECAQLSPCPTLHEVRESTSAALRSGGPAMPHQPLPGGLFHYVSTCLYPSIIYLSIYGLHIVYDLSTCHLSVICPSLRNSVFTLKAFSWSGEAPPHHGAQTALLIERSILSTDASPAAPGLVFDLQPGSTAQGVDT</sequence>
<evidence type="ECO:0000313" key="2">
    <source>
        <dbReference type="EMBL" id="KAF6394511.1"/>
    </source>
</evidence>
<accession>A0A7J8B7M7</accession>
<reference evidence="2 3" key="1">
    <citation type="journal article" date="2020" name="Nature">
        <title>Six reference-quality genomes reveal evolution of bat adaptations.</title>
        <authorList>
            <person name="Jebb D."/>
            <person name="Huang Z."/>
            <person name="Pippel M."/>
            <person name="Hughes G.M."/>
            <person name="Lavrichenko K."/>
            <person name="Devanna P."/>
            <person name="Winkler S."/>
            <person name="Jermiin L.S."/>
            <person name="Skirmuntt E.C."/>
            <person name="Katzourakis A."/>
            <person name="Burkitt-Gray L."/>
            <person name="Ray D.A."/>
            <person name="Sullivan K.A.M."/>
            <person name="Roscito J.G."/>
            <person name="Kirilenko B.M."/>
            <person name="Davalos L.M."/>
            <person name="Corthals A.P."/>
            <person name="Power M.L."/>
            <person name="Jones G."/>
            <person name="Ransome R.D."/>
            <person name="Dechmann D.K.N."/>
            <person name="Locatelli A.G."/>
            <person name="Puechmaille S.J."/>
            <person name="Fedrigo O."/>
            <person name="Jarvis E.D."/>
            <person name="Hiller M."/>
            <person name="Vernes S.C."/>
            <person name="Myers E.W."/>
            <person name="Teeling E.C."/>
        </authorList>
    </citation>
    <scope>NUCLEOTIDE SEQUENCE [LARGE SCALE GENOMIC DNA]</scope>
    <source>
        <strain evidence="2">MRouAeg1</strain>
        <tissue evidence="2">Muscle</tissue>
    </source>
</reference>
<dbReference type="EMBL" id="JACASE010000020">
    <property type="protein sequence ID" value="KAF6394511.1"/>
    <property type="molecule type" value="Genomic_DNA"/>
</dbReference>
<comment type="caution">
    <text evidence="2">The sequence shown here is derived from an EMBL/GenBank/DDBJ whole genome shotgun (WGS) entry which is preliminary data.</text>
</comment>
<dbReference type="AlphaFoldDB" id="A0A7J8B7M7"/>
<feature type="region of interest" description="Disordered" evidence="1">
    <location>
        <begin position="1"/>
        <end position="25"/>
    </location>
</feature>
<name>A0A7J8B7M7_ROUAE</name>
<organism evidence="2 3">
    <name type="scientific">Rousettus aegyptiacus</name>
    <name type="common">Egyptian fruit bat</name>
    <name type="synonym">Pteropus aegyptiacus</name>
    <dbReference type="NCBI Taxonomy" id="9407"/>
    <lineage>
        <taxon>Eukaryota</taxon>
        <taxon>Metazoa</taxon>
        <taxon>Chordata</taxon>
        <taxon>Craniata</taxon>
        <taxon>Vertebrata</taxon>
        <taxon>Euteleostomi</taxon>
        <taxon>Mammalia</taxon>
        <taxon>Eutheria</taxon>
        <taxon>Laurasiatheria</taxon>
        <taxon>Chiroptera</taxon>
        <taxon>Yinpterochiroptera</taxon>
        <taxon>Pteropodoidea</taxon>
        <taxon>Pteropodidae</taxon>
        <taxon>Rousettinae</taxon>
        <taxon>Rousettus</taxon>
    </lineage>
</organism>
<keyword evidence="3" id="KW-1185">Reference proteome</keyword>
<gene>
    <name evidence="2" type="ORF">HJG63_010462</name>
</gene>
<protein>
    <submittedName>
        <fullName evidence="2">Uncharacterized protein</fullName>
    </submittedName>
</protein>
<dbReference type="Proteomes" id="UP000593571">
    <property type="component" value="Unassembled WGS sequence"/>
</dbReference>
<evidence type="ECO:0000256" key="1">
    <source>
        <dbReference type="SAM" id="MobiDB-lite"/>
    </source>
</evidence>
<evidence type="ECO:0000313" key="3">
    <source>
        <dbReference type="Proteomes" id="UP000593571"/>
    </source>
</evidence>